<organism evidence="2 3">
    <name type="scientific">Chlamydomonas eustigma</name>
    <dbReference type="NCBI Taxonomy" id="1157962"/>
    <lineage>
        <taxon>Eukaryota</taxon>
        <taxon>Viridiplantae</taxon>
        <taxon>Chlorophyta</taxon>
        <taxon>core chlorophytes</taxon>
        <taxon>Chlorophyceae</taxon>
        <taxon>CS clade</taxon>
        <taxon>Chlamydomonadales</taxon>
        <taxon>Chlamydomonadaceae</taxon>
        <taxon>Chlamydomonas</taxon>
    </lineage>
</organism>
<comment type="caution">
    <text evidence="2">The sequence shown here is derived from an EMBL/GenBank/DDBJ whole genome shotgun (WGS) entry which is preliminary data.</text>
</comment>
<proteinExistence type="predicted"/>
<feature type="region of interest" description="Disordered" evidence="1">
    <location>
        <begin position="194"/>
        <end position="242"/>
    </location>
</feature>
<dbReference type="Proteomes" id="UP000232323">
    <property type="component" value="Unassembled WGS sequence"/>
</dbReference>
<dbReference type="EMBL" id="BEGY01000014">
    <property type="protein sequence ID" value="GAX75939.1"/>
    <property type="molecule type" value="Genomic_DNA"/>
</dbReference>
<sequence>MQKLSRSSALNLQTNTVTSARYSHKVSRCLMRTLASSPGVLDLDIDKRSEKDAKNAMKDSSKAQKMEIKAWRKSAEARGALFLLHWRSSQSSATVTPPEPVASGLASEEKMNGVVMKLQDDLKRMEKVSKDSEWCLTRESDEGLHVVLVTAKVKHATKYELKELPETEDVHELHLGSAGSISIPIAEIRTKVLESRKKMDCDSDSSDSDEEMDKSNNMGPKQKREDEPMRRYTCETGQQLSQ</sequence>
<protein>
    <submittedName>
        <fullName evidence="2">Uncharacterized protein</fullName>
    </submittedName>
</protein>
<keyword evidence="3" id="KW-1185">Reference proteome</keyword>
<feature type="compositionally biased region" description="Basic and acidic residues" evidence="1">
    <location>
        <begin position="222"/>
        <end position="233"/>
    </location>
</feature>
<feature type="compositionally biased region" description="Acidic residues" evidence="1">
    <location>
        <begin position="202"/>
        <end position="212"/>
    </location>
</feature>
<evidence type="ECO:0000313" key="2">
    <source>
        <dbReference type="EMBL" id="GAX75939.1"/>
    </source>
</evidence>
<evidence type="ECO:0000256" key="1">
    <source>
        <dbReference type="SAM" id="MobiDB-lite"/>
    </source>
</evidence>
<name>A0A250WZ16_9CHLO</name>
<dbReference type="AlphaFoldDB" id="A0A250WZ16"/>
<gene>
    <name evidence="2" type="ORF">CEUSTIGMA_g3382.t1</name>
</gene>
<evidence type="ECO:0000313" key="3">
    <source>
        <dbReference type="Proteomes" id="UP000232323"/>
    </source>
</evidence>
<accession>A0A250WZ16</accession>
<reference evidence="2 3" key="1">
    <citation type="submission" date="2017-08" db="EMBL/GenBank/DDBJ databases">
        <title>Acidophilic green algal genome provides insights into adaptation to an acidic environment.</title>
        <authorList>
            <person name="Hirooka S."/>
            <person name="Hirose Y."/>
            <person name="Kanesaki Y."/>
            <person name="Higuchi S."/>
            <person name="Fujiwara T."/>
            <person name="Onuma R."/>
            <person name="Era A."/>
            <person name="Ohbayashi R."/>
            <person name="Uzuka A."/>
            <person name="Nozaki H."/>
            <person name="Yoshikawa H."/>
            <person name="Miyagishima S.Y."/>
        </authorList>
    </citation>
    <scope>NUCLEOTIDE SEQUENCE [LARGE SCALE GENOMIC DNA]</scope>
    <source>
        <strain evidence="2 3">NIES-2499</strain>
    </source>
</reference>